<evidence type="ECO:0000313" key="2">
    <source>
        <dbReference type="Proteomes" id="UP000014500"/>
    </source>
</evidence>
<protein>
    <submittedName>
        <fullName evidence="1">Uncharacterized protein</fullName>
    </submittedName>
</protein>
<accession>T1JF17</accession>
<dbReference type="EnsemblMetazoa" id="SMAR012422-RA">
    <property type="protein sequence ID" value="SMAR012422-PA"/>
    <property type="gene ID" value="SMAR012422"/>
</dbReference>
<name>T1JF17_STRMM</name>
<keyword evidence="2" id="KW-1185">Reference proteome</keyword>
<reference evidence="2" key="1">
    <citation type="submission" date="2011-05" db="EMBL/GenBank/DDBJ databases">
        <authorList>
            <person name="Richards S.R."/>
            <person name="Qu J."/>
            <person name="Jiang H."/>
            <person name="Jhangiani S.N."/>
            <person name="Agravi P."/>
            <person name="Goodspeed R."/>
            <person name="Gross S."/>
            <person name="Mandapat C."/>
            <person name="Jackson L."/>
            <person name="Mathew T."/>
            <person name="Pu L."/>
            <person name="Thornton R."/>
            <person name="Saada N."/>
            <person name="Wilczek-Boney K.B."/>
            <person name="Lee S."/>
            <person name="Kovar C."/>
            <person name="Wu Y."/>
            <person name="Scherer S.E."/>
            <person name="Worley K.C."/>
            <person name="Muzny D.M."/>
            <person name="Gibbs R."/>
        </authorList>
    </citation>
    <scope>NUCLEOTIDE SEQUENCE</scope>
    <source>
        <strain evidence="2">Brora</strain>
    </source>
</reference>
<reference evidence="1" key="2">
    <citation type="submission" date="2015-02" db="UniProtKB">
        <authorList>
            <consortium name="EnsemblMetazoa"/>
        </authorList>
    </citation>
    <scope>IDENTIFICATION</scope>
</reference>
<dbReference type="AlphaFoldDB" id="T1JF17"/>
<proteinExistence type="predicted"/>
<evidence type="ECO:0000313" key="1">
    <source>
        <dbReference type="EnsemblMetazoa" id="SMAR012422-PA"/>
    </source>
</evidence>
<organism evidence="1 2">
    <name type="scientific">Strigamia maritima</name>
    <name type="common">European centipede</name>
    <name type="synonym">Geophilus maritimus</name>
    <dbReference type="NCBI Taxonomy" id="126957"/>
    <lineage>
        <taxon>Eukaryota</taxon>
        <taxon>Metazoa</taxon>
        <taxon>Ecdysozoa</taxon>
        <taxon>Arthropoda</taxon>
        <taxon>Myriapoda</taxon>
        <taxon>Chilopoda</taxon>
        <taxon>Pleurostigmophora</taxon>
        <taxon>Geophilomorpha</taxon>
        <taxon>Linotaeniidae</taxon>
        <taxon>Strigamia</taxon>
    </lineage>
</organism>
<dbReference type="EMBL" id="JH432137">
    <property type="status" value="NOT_ANNOTATED_CDS"/>
    <property type="molecule type" value="Genomic_DNA"/>
</dbReference>
<sequence>MLYILYLVWCCASEDLCEEGYSASEDYSALRRTTVHYGLHLIRDSALDQVAKICTPGRICVFVFTLPLPFLQGGVPPPEKAFLLFDRVRRDCICIGVASKLCQQFVGVHREDPLDKEMNGNSIGLYKANVAVAHCLLLTCGRNTYSDNYLLTPTWHDIFLENNTLSYFSFIFEEEFIFSEDFYNTAQLEDLLWPS</sequence>
<dbReference type="HOGENOM" id="CLU_1399540_0_0_1"/>
<dbReference type="Proteomes" id="UP000014500">
    <property type="component" value="Unassembled WGS sequence"/>
</dbReference>